<dbReference type="AlphaFoldDB" id="A0A1I5W326"/>
<accession>A0A1I5W326</accession>
<sequence length="374" mass="42805">MPIILIPIVIFALYHLEKWLFGNFWDKGLMARLDFVEEAVNEGEKAHLQEVITNRNFLPLHILQVSFQTDRGLTFSEETNSSVSDRVNVTDVFSLGLYEKITRKLELDCQKRGYFSILKTSLKASDLFSPDIRYNTFEQHTNLYVYPAPLSVSKTEVPFRQLMGDVLSKRFLYEDNFTFRGIRDYSKTDPQNMVNWKATAKTGNLKVNLHDHTSSQEVMFILNVDEPGILFERELLEDCIRLTMSLAGRFIEENVPVSLLTNGRDKVTGESIFIMAGASSLHMVSIKRALARIDLEKTLPNSMAELVEREVANVDIENTTFCYISTTRGDDSLKAAGFLAQKSGKLLWLCPLTKDMKQERPENLKIDFKVVIHE</sequence>
<gene>
    <name evidence="1" type="ORF">SAMN04487928_12050</name>
</gene>
<dbReference type="PANTHER" id="PTHR34351">
    <property type="entry name" value="SLR1927 PROTEIN-RELATED"/>
    <property type="match status" value="1"/>
</dbReference>
<dbReference type="EMBL" id="FOXO01000020">
    <property type="protein sequence ID" value="SFQ14120.1"/>
    <property type="molecule type" value="Genomic_DNA"/>
</dbReference>
<dbReference type="RefSeq" id="WP_074889515.1">
    <property type="nucleotide sequence ID" value="NZ_FOXO01000020.1"/>
</dbReference>
<proteinExistence type="predicted"/>
<organism evidence="1 2">
    <name type="scientific">Butyrivibrio proteoclasticus</name>
    <dbReference type="NCBI Taxonomy" id="43305"/>
    <lineage>
        <taxon>Bacteria</taxon>
        <taxon>Bacillati</taxon>
        <taxon>Bacillota</taxon>
        <taxon>Clostridia</taxon>
        <taxon>Lachnospirales</taxon>
        <taxon>Lachnospiraceae</taxon>
        <taxon>Butyrivibrio</taxon>
    </lineage>
</organism>
<protein>
    <submittedName>
        <fullName evidence="1">Uncharacterized protein</fullName>
    </submittedName>
</protein>
<keyword evidence="2" id="KW-1185">Reference proteome</keyword>
<name>A0A1I5W326_9FIRM</name>
<evidence type="ECO:0000313" key="2">
    <source>
        <dbReference type="Proteomes" id="UP000182624"/>
    </source>
</evidence>
<evidence type="ECO:0000313" key="1">
    <source>
        <dbReference type="EMBL" id="SFQ14120.1"/>
    </source>
</evidence>
<dbReference type="Proteomes" id="UP000182624">
    <property type="component" value="Unassembled WGS sequence"/>
</dbReference>
<dbReference type="OrthoDB" id="9789943at2"/>
<reference evidence="2" key="1">
    <citation type="submission" date="2016-10" db="EMBL/GenBank/DDBJ databases">
        <authorList>
            <person name="Varghese N."/>
            <person name="Submissions S."/>
        </authorList>
    </citation>
    <scope>NUCLEOTIDE SEQUENCE [LARGE SCALE GENOMIC DNA]</scope>
    <source>
        <strain evidence="2">P18</strain>
    </source>
</reference>